<reference evidence="1 2" key="1">
    <citation type="journal article" date="2009" name="BMC Genomics">
        <title>The complete genome sequence of Xanthomonas albilineans provides new insights into the reductive genome evolution of the xylem-limited Xanthomonadaceae.</title>
        <authorList>
            <person name="Pieretti I."/>
            <person name="Royer M."/>
            <person name="Barbe V."/>
            <person name="Carrere S."/>
            <person name="Koebnik R."/>
            <person name="Cociancich S."/>
            <person name="Couloux A."/>
            <person name="Darrasse A."/>
            <person name="Gouzy J."/>
            <person name="Jacques M.A."/>
            <person name="Lauber E."/>
            <person name="Manceau C."/>
            <person name="Mangenot S."/>
            <person name="Poussier S."/>
            <person name="Segurens B."/>
            <person name="Szurek B."/>
            <person name="Verdier V."/>
            <person name="Arlat M."/>
            <person name="Rott P."/>
        </authorList>
    </citation>
    <scope>NUCLEOTIDE SEQUENCE [LARGE SCALE GENOMIC DNA]</scope>
    <source>
        <strain evidence="2">GPE PC73 / CFBP 7063</strain>
    </source>
</reference>
<dbReference type="AlphaFoldDB" id="D2UCP5"/>
<name>D2UCP5_XANAP</name>
<dbReference type="STRING" id="380358.XALC_0961"/>
<sequence length="24" mass="3015">MRDLGERSSRHRVYRLMRAQRLRA</sequence>
<accession>D2UCP5</accession>
<dbReference type="Proteomes" id="UP000001890">
    <property type="component" value="Chromosome"/>
</dbReference>
<evidence type="ECO:0000313" key="1">
    <source>
        <dbReference type="EMBL" id="CBA15478.1"/>
    </source>
</evidence>
<proteinExistence type="predicted"/>
<gene>
    <name evidence="1" type="ordered locus">XALc_0961</name>
</gene>
<evidence type="ECO:0000313" key="2">
    <source>
        <dbReference type="Proteomes" id="UP000001890"/>
    </source>
</evidence>
<organism evidence="1 2">
    <name type="scientific">Xanthomonas albilineans (strain GPE PC73 / CFBP 7063)</name>
    <dbReference type="NCBI Taxonomy" id="380358"/>
    <lineage>
        <taxon>Bacteria</taxon>
        <taxon>Pseudomonadati</taxon>
        <taxon>Pseudomonadota</taxon>
        <taxon>Gammaproteobacteria</taxon>
        <taxon>Lysobacterales</taxon>
        <taxon>Lysobacteraceae</taxon>
        <taxon>Xanthomonas</taxon>
    </lineage>
</organism>
<protein>
    <submittedName>
        <fullName evidence="1">Putative isxac3 transposase orfb protein</fullName>
    </submittedName>
</protein>
<dbReference type="EMBL" id="FP565176">
    <property type="protein sequence ID" value="CBA15478.1"/>
    <property type="molecule type" value="Genomic_DNA"/>
</dbReference>
<dbReference type="KEGG" id="xal:XALC_0961"/>
<keyword evidence="2" id="KW-1185">Reference proteome</keyword>